<proteinExistence type="predicted"/>
<evidence type="ECO:0000313" key="7">
    <source>
        <dbReference type="EMBL" id="SDU09358.1"/>
    </source>
</evidence>
<dbReference type="Pfam" id="PF01641">
    <property type="entry name" value="SelR"/>
    <property type="match status" value="1"/>
</dbReference>
<comment type="catalytic activity">
    <reaction evidence="4">
        <text>L-methionyl-[protein] + [thioredoxin]-disulfide + H2O = L-methionyl-(R)-S-oxide-[protein] + [thioredoxin]-dithiol</text>
        <dbReference type="Rhea" id="RHEA:24164"/>
        <dbReference type="Rhea" id="RHEA-COMP:10698"/>
        <dbReference type="Rhea" id="RHEA-COMP:10700"/>
        <dbReference type="Rhea" id="RHEA-COMP:12313"/>
        <dbReference type="Rhea" id="RHEA-COMP:12314"/>
        <dbReference type="ChEBI" id="CHEBI:15377"/>
        <dbReference type="ChEBI" id="CHEBI:16044"/>
        <dbReference type="ChEBI" id="CHEBI:29950"/>
        <dbReference type="ChEBI" id="CHEBI:45764"/>
        <dbReference type="ChEBI" id="CHEBI:50058"/>
        <dbReference type="EC" id="1.8.4.12"/>
    </reaction>
</comment>
<keyword evidence="5" id="KW-0732">Signal</keyword>
<reference evidence="8" key="1">
    <citation type="submission" date="2016-10" db="EMBL/GenBank/DDBJ databases">
        <authorList>
            <person name="Varghese N."/>
            <person name="Submissions S."/>
        </authorList>
    </citation>
    <scope>NUCLEOTIDE SEQUENCE [LARGE SCALE GENOMIC DNA]</scope>
    <source>
        <strain evidence="8">DSM 17875</strain>
    </source>
</reference>
<evidence type="ECO:0000256" key="3">
    <source>
        <dbReference type="ARBA" id="ARBA00023002"/>
    </source>
</evidence>
<feature type="domain" description="MsrB" evidence="6">
    <location>
        <begin position="43"/>
        <end position="164"/>
    </location>
</feature>
<feature type="chain" id="PRO_5009274151" description="peptide-methionine (R)-S-oxide reductase" evidence="5">
    <location>
        <begin position="28"/>
        <end position="173"/>
    </location>
</feature>
<dbReference type="GO" id="GO:0005737">
    <property type="term" value="C:cytoplasm"/>
    <property type="evidence" value="ECO:0007669"/>
    <property type="project" value="TreeGrafter"/>
</dbReference>
<dbReference type="PROSITE" id="PS51790">
    <property type="entry name" value="MSRB"/>
    <property type="match status" value="1"/>
</dbReference>
<dbReference type="EC" id="1.8.4.12" evidence="1"/>
<dbReference type="GO" id="GO:0030091">
    <property type="term" value="P:protein repair"/>
    <property type="evidence" value="ECO:0007669"/>
    <property type="project" value="InterPro"/>
</dbReference>
<dbReference type="PANTHER" id="PTHR10173">
    <property type="entry name" value="METHIONINE SULFOXIDE REDUCTASE"/>
    <property type="match status" value="1"/>
</dbReference>
<dbReference type="GO" id="GO:0033743">
    <property type="term" value="F:peptide-methionine (R)-S-oxide reductase activity"/>
    <property type="evidence" value="ECO:0007669"/>
    <property type="project" value="UniProtKB-EC"/>
</dbReference>
<dbReference type="OrthoDB" id="9785497at2"/>
<keyword evidence="8" id="KW-1185">Reference proteome</keyword>
<gene>
    <name evidence="7" type="ORF">SAMN05216296_1730</name>
</gene>
<protein>
    <recommendedName>
        <fullName evidence="1">peptide-methionine (R)-S-oxide reductase</fullName>
        <ecNumber evidence="1">1.8.4.12</ecNumber>
    </recommendedName>
</protein>
<dbReference type="EMBL" id="LT629785">
    <property type="protein sequence ID" value="SDU09358.1"/>
    <property type="molecule type" value="Genomic_DNA"/>
</dbReference>
<dbReference type="GO" id="GO:0006979">
    <property type="term" value="P:response to oxidative stress"/>
    <property type="evidence" value="ECO:0007669"/>
    <property type="project" value="InterPro"/>
</dbReference>
<accession>A0A1H2FQY4</accession>
<dbReference type="AlphaFoldDB" id="A0A1H2FQY4"/>
<sequence>MKRRAMLKVFSLLPALPLFGQARMSLAASETGAPTVVALDVPHSHWQGLVSPQAYAVLFEEDTERAGSSPLNQEKREGTYICAACYLPLFSSQFKFDSGTGWPSFTQPIAGHMGLKQDNRLFMTRTEYHCARCGGHQGHVFDDGPQPRGERWCNNGVALRFIPGDESLPALRS</sequence>
<feature type="signal peptide" evidence="5">
    <location>
        <begin position="1"/>
        <end position="27"/>
    </location>
</feature>
<dbReference type="InterPro" id="IPR002579">
    <property type="entry name" value="Met_Sox_Rdtase_MsrB_dom"/>
</dbReference>
<dbReference type="InterPro" id="IPR011057">
    <property type="entry name" value="Mss4-like_sf"/>
</dbReference>
<organism evidence="7 8">
    <name type="scientific">Pseudomonas pohangensis</name>
    <dbReference type="NCBI Taxonomy" id="364197"/>
    <lineage>
        <taxon>Bacteria</taxon>
        <taxon>Pseudomonadati</taxon>
        <taxon>Pseudomonadota</taxon>
        <taxon>Gammaproteobacteria</taxon>
        <taxon>Pseudomonadales</taxon>
        <taxon>Pseudomonadaceae</taxon>
        <taxon>Pseudomonas</taxon>
    </lineage>
</organism>
<evidence type="ECO:0000256" key="1">
    <source>
        <dbReference type="ARBA" id="ARBA00012499"/>
    </source>
</evidence>
<name>A0A1H2FQY4_9PSED</name>
<dbReference type="PANTHER" id="PTHR10173:SF57">
    <property type="entry name" value="PEPTIDE-METHIONINE (R)-S-OXIDE REDUCTASE"/>
    <property type="match status" value="1"/>
</dbReference>
<evidence type="ECO:0000256" key="4">
    <source>
        <dbReference type="ARBA" id="ARBA00048488"/>
    </source>
</evidence>
<dbReference type="STRING" id="364197.SAMN05216296_1730"/>
<evidence type="ECO:0000256" key="5">
    <source>
        <dbReference type="SAM" id="SignalP"/>
    </source>
</evidence>
<dbReference type="RefSeq" id="WP_090194200.1">
    <property type="nucleotide sequence ID" value="NZ_LT629785.1"/>
</dbReference>
<dbReference type="InterPro" id="IPR028427">
    <property type="entry name" value="Met_Sox_Rdtase_MsrB"/>
</dbReference>
<dbReference type="Proteomes" id="UP000243232">
    <property type="component" value="Chromosome I"/>
</dbReference>
<keyword evidence="3" id="KW-0560">Oxidoreductase</keyword>
<dbReference type="NCBIfam" id="TIGR00357">
    <property type="entry name" value="peptide-methionine (R)-S-oxide reductase MsrB"/>
    <property type="match status" value="1"/>
</dbReference>
<dbReference type="Gene3D" id="2.170.150.20">
    <property type="entry name" value="Peptide methionine sulfoxide reductase"/>
    <property type="match status" value="1"/>
</dbReference>
<evidence type="ECO:0000313" key="8">
    <source>
        <dbReference type="Proteomes" id="UP000243232"/>
    </source>
</evidence>
<evidence type="ECO:0000259" key="6">
    <source>
        <dbReference type="PROSITE" id="PS51790"/>
    </source>
</evidence>
<evidence type="ECO:0000256" key="2">
    <source>
        <dbReference type="ARBA" id="ARBA00022833"/>
    </source>
</evidence>
<keyword evidence="2" id="KW-0862">Zinc</keyword>
<dbReference type="SUPFAM" id="SSF51316">
    <property type="entry name" value="Mss4-like"/>
    <property type="match status" value="1"/>
</dbReference>